<accession>Q4J6I2</accession>
<dbReference type="eggNOG" id="arCOG03871">
    <property type="taxonomic scope" value="Archaea"/>
</dbReference>
<feature type="transmembrane region" description="Helical" evidence="1">
    <location>
        <begin position="21"/>
        <end position="49"/>
    </location>
</feature>
<keyword evidence="3" id="KW-1185">Reference proteome</keyword>
<reference evidence="2 3" key="1">
    <citation type="journal article" date="2005" name="J. Bacteriol.">
        <title>The genome of Sulfolobus acidocaldarius, a model organism of the Crenarchaeota.</title>
        <authorList>
            <person name="Chen L."/>
            <person name="Brugger K."/>
            <person name="Skovgaard M."/>
            <person name="Redder P."/>
            <person name="She Q."/>
            <person name="Torarinsson E."/>
            <person name="Greve B."/>
            <person name="Awayez M."/>
            <person name="Zibat A."/>
            <person name="Klenk H.-P."/>
            <person name="Garrett R.A."/>
        </authorList>
    </citation>
    <scope>NUCLEOTIDE SEQUENCE [LARGE SCALE GENOMIC DNA]</scope>
    <source>
        <strain evidence="3">ATCC 33909 / DSM 639 / JCM 8929 / NBRC 15157 / NCIMB 11770</strain>
    </source>
</reference>
<evidence type="ECO:0000313" key="3">
    <source>
        <dbReference type="Proteomes" id="UP000001018"/>
    </source>
</evidence>
<dbReference type="AlphaFoldDB" id="Q4J6I2"/>
<keyword evidence="1" id="KW-0812">Transmembrane</keyword>
<sequence>MYNKITMISRYRYDKRRIRALSGAIVALILVIAGVIIATAVVLFAFGLIPAISNQGSAQVVGTGAIEQAGSGQYNIIITVRNTASNFNVSVTSINIAGISFTINKINNITYNPNNPMEQVGPGKTETLTITATPTSSIVFSSGQTYTATVYFSNGLGAPTTLIYQG</sequence>
<evidence type="ECO:0008006" key="4">
    <source>
        <dbReference type="Google" id="ProtNLM"/>
    </source>
</evidence>
<dbReference type="PATRIC" id="fig|330779.12.peg.2325"/>
<dbReference type="Proteomes" id="UP000001018">
    <property type="component" value="Chromosome"/>
</dbReference>
<keyword evidence="1" id="KW-0472">Membrane</keyword>
<dbReference type="KEGG" id="sai:Saci_2314"/>
<name>Q4J6I2_SULAC</name>
<keyword evidence="1" id="KW-1133">Transmembrane helix</keyword>
<dbReference type="HOGENOM" id="CLU_1631725_0_0_2"/>
<protein>
    <recommendedName>
        <fullName evidence="4">DUF4352 domain-containing protein</fullName>
    </recommendedName>
</protein>
<organism evidence="2 3">
    <name type="scientific">Sulfolobus acidocaldarius (strain ATCC 33909 / DSM 639 / JCM 8929 / NBRC 15157 / NCIMB 11770)</name>
    <dbReference type="NCBI Taxonomy" id="330779"/>
    <lineage>
        <taxon>Archaea</taxon>
        <taxon>Thermoproteota</taxon>
        <taxon>Thermoprotei</taxon>
        <taxon>Sulfolobales</taxon>
        <taxon>Sulfolobaceae</taxon>
        <taxon>Sulfolobus</taxon>
    </lineage>
</organism>
<gene>
    <name evidence="2" type="ordered locus">Saci_2314</name>
</gene>
<dbReference type="STRING" id="330779.Saci_2314"/>
<evidence type="ECO:0000256" key="1">
    <source>
        <dbReference type="SAM" id="Phobius"/>
    </source>
</evidence>
<proteinExistence type="predicted"/>
<evidence type="ECO:0000313" key="2">
    <source>
        <dbReference type="EMBL" id="AAY81600.1"/>
    </source>
</evidence>
<dbReference type="EMBL" id="CP000077">
    <property type="protein sequence ID" value="AAY81600.1"/>
    <property type="molecule type" value="Genomic_DNA"/>
</dbReference>